<sequence length="70" mass="7869">MIEWLLNNKEWFFSGIGVFAIGIIISLFKRKEKKSINQSQTSGNNSHNFQSAGNLNVTLPNQNTGDKKDV</sequence>
<organism evidence="3 4">
    <name type="scientific">Aneurinibacillus soli</name>
    <dbReference type="NCBI Taxonomy" id="1500254"/>
    <lineage>
        <taxon>Bacteria</taxon>
        <taxon>Bacillati</taxon>
        <taxon>Bacillota</taxon>
        <taxon>Bacilli</taxon>
        <taxon>Bacillales</taxon>
        <taxon>Paenibacillaceae</taxon>
        <taxon>Aneurinibacillus group</taxon>
        <taxon>Aneurinibacillus</taxon>
    </lineage>
</organism>
<keyword evidence="2" id="KW-1133">Transmembrane helix</keyword>
<evidence type="ECO:0000313" key="4">
    <source>
        <dbReference type="Proteomes" id="UP000217696"/>
    </source>
</evidence>
<feature type="transmembrane region" description="Helical" evidence="2">
    <location>
        <begin position="12"/>
        <end position="28"/>
    </location>
</feature>
<evidence type="ECO:0000256" key="1">
    <source>
        <dbReference type="SAM" id="MobiDB-lite"/>
    </source>
</evidence>
<accession>A0A0U5BDD9</accession>
<protein>
    <submittedName>
        <fullName evidence="3">Uncharacterized protein</fullName>
    </submittedName>
</protein>
<feature type="compositionally biased region" description="Polar residues" evidence="1">
    <location>
        <begin position="36"/>
        <end position="64"/>
    </location>
</feature>
<keyword evidence="4" id="KW-1185">Reference proteome</keyword>
<keyword evidence="2" id="KW-0812">Transmembrane</keyword>
<dbReference type="AlphaFoldDB" id="A0A0U5BDD9"/>
<proteinExistence type="predicted"/>
<keyword evidence="2" id="KW-0472">Membrane</keyword>
<dbReference type="KEGG" id="asoc:CB4_03166"/>
<evidence type="ECO:0000313" key="3">
    <source>
        <dbReference type="EMBL" id="BAU28988.1"/>
    </source>
</evidence>
<name>A0A0U5BDD9_9BACL</name>
<feature type="region of interest" description="Disordered" evidence="1">
    <location>
        <begin position="36"/>
        <end position="70"/>
    </location>
</feature>
<dbReference type="EMBL" id="AP017312">
    <property type="protein sequence ID" value="BAU28988.1"/>
    <property type="molecule type" value="Genomic_DNA"/>
</dbReference>
<dbReference type="RefSeq" id="WP_231956037.1">
    <property type="nucleotide sequence ID" value="NZ_AP017312.1"/>
</dbReference>
<gene>
    <name evidence="3" type="ORF">CB4_03166</name>
</gene>
<evidence type="ECO:0000256" key="2">
    <source>
        <dbReference type="SAM" id="Phobius"/>
    </source>
</evidence>
<reference evidence="3 4" key="1">
    <citation type="submission" date="2015-12" db="EMBL/GenBank/DDBJ databases">
        <title>Genome sequence of Aneurinibacillus soli.</title>
        <authorList>
            <person name="Lee J.S."/>
            <person name="Lee K.C."/>
            <person name="Kim K.K."/>
            <person name="Lee B.W."/>
        </authorList>
    </citation>
    <scope>NUCLEOTIDE SEQUENCE [LARGE SCALE GENOMIC DNA]</scope>
    <source>
        <strain evidence="3 4">CB4</strain>
    </source>
</reference>
<dbReference type="Proteomes" id="UP000217696">
    <property type="component" value="Chromosome"/>
</dbReference>